<organism evidence="6 7">
    <name type="scientific">Tolypothrix tenuis PCC 7101</name>
    <dbReference type="NCBI Taxonomy" id="231146"/>
    <lineage>
        <taxon>Bacteria</taxon>
        <taxon>Bacillati</taxon>
        <taxon>Cyanobacteriota</taxon>
        <taxon>Cyanophyceae</taxon>
        <taxon>Nostocales</taxon>
        <taxon>Tolypothrichaceae</taxon>
        <taxon>Tolypothrix</taxon>
    </lineage>
</organism>
<keyword evidence="7" id="KW-1185">Reference proteome</keyword>
<reference evidence="6 7" key="1">
    <citation type="submission" date="2017-06" db="EMBL/GenBank/DDBJ databases">
        <title>Genome sequencing of cyanobaciteial culture collection at National Institute for Environmental Studies (NIES).</title>
        <authorList>
            <person name="Hirose Y."/>
            <person name="Shimura Y."/>
            <person name="Fujisawa T."/>
            <person name="Nakamura Y."/>
            <person name="Kawachi M."/>
        </authorList>
    </citation>
    <scope>NUCLEOTIDE SEQUENCE [LARGE SCALE GENOMIC DNA]</scope>
    <source>
        <strain evidence="6 7">NIES-37</strain>
    </source>
</reference>
<evidence type="ECO:0008006" key="8">
    <source>
        <dbReference type="Google" id="ProtNLM"/>
    </source>
</evidence>
<evidence type="ECO:0000256" key="2">
    <source>
        <dbReference type="ARBA" id="ARBA00022692"/>
    </source>
</evidence>
<dbReference type="AlphaFoldDB" id="A0A1Z4N2V7"/>
<name>A0A1Z4N2V7_9CYAN</name>
<feature type="transmembrane region" description="Helical" evidence="5">
    <location>
        <begin position="37"/>
        <end position="53"/>
    </location>
</feature>
<keyword evidence="3 5" id="KW-1133">Transmembrane helix</keyword>
<evidence type="ECO:0000313" key="6">
    <source>
        <dbReference type="EMBL" id="BAZ00093.1"/>
    </source>
</evidence>
<dbReference type="Pfam" id="PF09685">
    <property type="entry name" value="MamF_MmsF"/>
    <property type="match status" value="1"/>
</dbReference>
<keyword evidence="2 5" id="KW-0812">Transmembrane</keyword>
<gene>
    <name evidence="6" type="ORF">NIES37_40760</name>
</gene>
<feature type="transmembrane region" description="Helical" evidence="5">
    <location>
        <begin position="12"/>
        <end position="31"/>
    </location>
</feature>
<sequence length="155" mass="18274">MREKPKQQIRVWAMFCHLSALFAWMLLFFLVFLGIPLYLPLNILFPLIIWRFNKFKSPWIDFQGKEALNFQISLTMYILIVIILSLLIMLTMFGIALINNSTGQEIKTVLDILLLLWLGLTALMIILQLFLVNFAAMKAYKGKHYRYPVTIRFLR</sequence>
<evidence type="ECO:0000256" key="5">
    <source>
        <dbReference type="SAM" id="Phobius"/>
    </source>
</evidence>
<dbReference type="Proteomes" id="UP000218785">
    <property type="component" value="Chromosome"/>
</dbReference>
<evidence type="ECO:0000256" key="1">
    <source>
        <dbReference type="ARBA" id="ARBA00004141"/>
    </source>
</evidence>
<comment type="subcellular location">
    <subcellularLocation>
        <location evidence="1">Membrane</location>
        <topology evidence="1">Multi-pass membrane protein</topology>
    </subcellularLocation>
</comment>
<feature type="transmembrane region" description="Helical" evidence="5">
    <location>
        <begin position="110"/>
        <end position="136"/>
    </location>
</feature>
<protein>
    <recommendedName>
        <fullName evidence="8">DUF4870 domain-containing protein</fullName>
    </recommendedName>
</protein>
<dbReference type="RefSeq" id="WP_096578720.1">
    <property type="nucleotide sequence ID" value="NZ_CAWNJS010000001.1"/>
</dbReference>
<accession>A0A1Z4N2V7</accession>
<evidence type="ECO:0000313" key="7">
    <source>
        <dbReference type="Proteomes" id="UP000218785"/>
    </source>
</evidence>
<proteinExistence type="predicted"/>
<evidence type="ECO:0000256" key="4">
    <source>
        <dbReference type="ARBA" id="ARBA00023136"/>
    </source>
</evidence>
<dbReference type="KEGG" id="ttq:NIES37_40760"/>
<dbReference type="InterPro" id="IPR019109">
    <property type="entry name" value="MamF_MmsF"/>
</dbReference>
<feature type="transmembrane region" description="Helical" evidence="5">
    <location>
        <begin position="74"/>
        <end position="98"/>
    </location>
</feature>
<evidence type="ECO:0000256" key="3">
    <source>
        <dbReference type="ARBA" id="ARBA00022989"/>
    </source>
</evidence>
<dbReference type="EMBL" id="AP018248">
    <property type="protein sequence ID" value="BAZ00093.1"/>
    <property type="molecule type" value="Genomic_DNA"/>
</dbReference>
<keyword evidence="4 5" id="KW-0472">Membrane</keyword>